<accession>A0ABS6IVN2</accession>
<keyword evidence="5" id="KW-1185">Reference proteome</keyword>
<dbReference type="Gene3D" id="3.40.50.720">
    <property type="entry name" value="NAD(P)-binding Rossmann-like Domain"/>
    <property type="match status" value="1"/>
</dbReference>
<dbReference type="RefSeq" id="WP_102168883.1">
    <property type="nucleotide sequence ID" value="NZ_JAHPJJ010000012.1"/>
</dbReference>
<sequence>MSNKTALITGATGGLGKEFVRIHAEKGGNLVLVGRNPQKLEQLQHDVQNKYHVKVTTIAVDFTEFDAAEQIFSELQKANIRVDYLINNAGLGGQGTFLERTMEQDINMAKVNMIVPTKLMKLILPQMIKRGSGRVLNVSSLAALVPGPLQAEYYATKAYLTSLSDALWYELRDTGVTLTTLMPGAMETGFAKAGDLTNTKMFANAVSPKKVAEEGYQAMRNGKMNVYTGLRGWQQPFASMMPIMPKKTMMRFIADQQSNNKKNR</sequence>
<comment type="similarity">
    <text evidence="1 3">Belongs to the short-chain dehydrogenases/reductases (SDR) family.</text>
</comment>
<dbReference type="InterPro" id="IPR002347">
    <property type="entry name" value="SDR_fam"/>
</dbReference>
<dbReference type="PANTHER" id="PTHR44196">
    <property type="entry name" value="DEHYDROGENASE/REDUCTASE SDR FAMILY MEMBER 7B"/>
    <property type="match status" value="1"/>
</dbReference>
<dbReference type="PRINTS" id="PR00081">
    <property type="entry name" value="GDHRDH"/>
</dbReference>
<dbReference type="Pfam" id="PF00106">
    <property type="entry name" value="adh_short"/>
    <property type="match status" value="1"/>
</dbReference>
<evidence type="ECO:0000256" key="3">
    <source>
        <dbReference type="RuleBase" id="RU000363"/>
    </source>
</evidence>
<dbReference type="SUPFAM" id="SSF51735">
    <property type="entry name" value="NAD(P)-binding Rossmann-fold domains"/>
    <property type="match status" value="1"/>
</dbReference>
<dbReference type="InterPro" id="IPR036291">
    <property type="entry name" value="NAD(P)-bd_dom_sf"/>
</dbReference>
<proteinExistence type="inferred from homology"/>
<evidence type="ECO:0000256" key="2">
    <source>
        <dbReference type="ARBA" id="ARBA00023002"/>
    </source>
</evidence>
<evidence type="ECO:0000313" key="5">
    <source>
        <dbReference type="Proteomes" id="UP001196248"/>
    </source>
</evidence>
<dbReference type="PIRSF" id="PIRSF000126">
    <property type="entry name" value="11-beta-HSD1"/>
    <property type="match status" value="1"/>
</dbReference>
<organism evidence="4 5">
    <name type="scientific">Limosilactobacillus portuensis</name>
    <dbReference type="NCBI Taxonomy" id="2742601"/>
    <lineage>
        <taxon>Bacteria</taxon>
        <taxon>Bacillati</taxon>
        <taxon>Bacillota</taxon>
        <taxon>Bacilli</taxon>
        <taxon>Lactobacillales</taxon>
        <taxon>Lactobacillaceae</taxon>
        <taxon>Limosilactobacillus</taxon>
    </lineage>
</organism>
<name>A0ABS6IVN2_9LACO</name>
<comment type="caution">
    <text evidence="4">The sequence shown here is derived from an EMBL/GenBank/DDBJ whole genome shotgun (WGS) entry which is preliminary data.</text>
</comment>
<reference evidence="4 5" key="1">
    <citation type="submission" date="2021-06" db="EMBL/GenBank/DDBJ databases">
        <title>Limosilactobacillus angelus sp. nov., isolated from the human vagina.</title>
        <authorList>
            <person name="Chen Y.-S."/>
        </authorList>
    </citation>
    <scope>NUCLEOTIDE SEQUENCE [LARGE SCALE GENOMIC DNA]</scope>
    <source>
        <strain evidence="4 5">P5L02</strain>
    </source>
</reference>
<evidence type="ECO:0000256" key="1">
    <source>
        <dbReference type="ARBA" id="ARBA00006484"/>
    </source>
</evidence>
<protein>
    <submittedName>
        <fullName evidence="4">SDR family oxidoreductase</fullName>
    </submittedName>
</protein>
<evidence type="ECO:0000313" key="4">
    <source>
        <dbReference type="EMBL" id="MBU9695377.1"/>
    </source>
</evidence>
<dbReference type="Proteomes" id="UP001196248">
    <property type="component" value="Unassembled WGS sequence"/>
</dbReference>
<keyword evidence="2" id="KW-0560">Oxidoreductase</keyword>
<dbReference type="PRINTS" id="PR00080">
    <property type="entry name" value="SDRFAMILY"/>
</dbReference>
<dbReference type="PANTHER" id="PTHR44196:SF1">
    <property type="entry name" value="DEHYDROGENASE_REDUCTASE SDR FAMILY MEMBER 7B"/>
    <property type="match status" value="1"/>
</dbReference>
<dbReference type="EMBL" id="JAHPJJ010000012">
    <property type="protein sequence ID" value="MBU9695377.1"/>
    <property type="molecule type" value="Genomic_DNA"/>
</dbReference>
<gene>
    <name evidence="4" type="ORF">KSL82_05635</name>
</gene>